<dbReference type="Pfam" id="PF08238">
    <property type="entry name" value="Sel1"/>
    <property type="match status" value="2"/>
</dbReference>
<dbReference type="PANTHER" id="PTHR11102:SF160">
    <property type="entry name" value="ERAD-ASSOCIATED E3 UBIQUITIN-PROTEIN LIGASE COMPONENT HRD3"/>
    <property type="match status" value="1"/>
</dbReference>
<dbReference type="SUPFAM" id="SSF81901">
    <property type="entry name" value="HCP-like"/>
    <property type="match status" value="1"/>
</dbReference>
<dbReference type="Gene3D" id="1.25.40.10">
    <property type="entry name" value="Tetratricopeptide repeat domain"/>
    <property type="match status" value="1"/>
</dbReference>
<evidence type="ECO:0008006" key="4">
    <source>
        <dbReference type="Google" id="ProtNLM"/>
    </source>
</evidence>
<evidence type="ECO:0000313" key="2">
    <source>
        <dbReference type="EMBL" id="KAK8867171.1"/>
    </source>
</evidence>
<keyword evidence="3" id="KW-1185">Reference proteome</keyword>
<comment type="caution">
    <text evidence="2">The sequence shown here is derived from an EMBL/GenBank/DDBJ whole genome shotgun (WGS) entry which is preliminary data.</text>
</comment>
<reference evidence="2 3" key="1">
    <citation type="submission" date="2024-04" db="EMBL/GenBank/DDBJ databases">
        <title>Tritrichomonas musculus Genome.</title>
        <authorList>
            <person name="Alves-Ferreira E."/>
            <person name="Grigg M."/>
            <person name="Lorenzi H."/>
            <person name="Galac M."/>
        </authorList>
    </citation>
    <scope>NUCLEOTIDE SEQUENCE [LARGE SCALE GENOMIC DNA]</scope>
    <source>
        <strain evidence="2 3">EAF2021</strain>
    </source>
</reference>
<dbReference type="InterPro" id="IPR011990">
    <property type="entry name" value="TPR-like_helical_dom_sf"/>
</dbReference>
<accession>A0ABR2IQJ8</accession>
<evidence type="ECO:0000313" key="3">
    <source>
        <dbReference type="Proteomes" id="UP001470230"/>
    </source>
</evidence>
<gene>
    <name evidence="2" type="ORF">M9Y10_010147</name>
</gene>
<sequence length="184" mass="22031">MIVESCVKNDPDERPDINALIHTFYNNFLFNNYIRNGEKEQQLIDLLERNGNQLLDIKVFFTIGLIYADDKYVPINVEKMIHYYSLSSDPNYFKAQFNLGLIYYERKYIKQDINKAIHYFTLAAEQNYPNAQYLLGEAYSNDKYYLFDMEKAFHYYSFHYYSFAAENEFIDAQFELLYTCIISL</sequence>
<dbReference type="SMART" id="SM00671">
    <property type="entry name" value="SEL1"/>
    <property type="match status" value="2"/>
</dbReference>
<dbReference type="EMBL" id="JAPFFF010000015">
    <property type="protein sequence ID" value="KAK8867171.1"/>
    <property type="molecule type" value="Genomic_DNA"/>
</dbReference>
<dbReference type="InterPro" id="IPR006597">
    <property type="entry name" value="Sel1-like"/>
</dbReference>
<dbReference type="InterPro" id="IPR050767">
    <property type="entry name" value="Sel1_AlgK"/>
</dbReference>
<name>A0ABR2IQJ8_9EUKA</name>
<evidence type="ECO:0000256" key="1">
    <source>
        <dbReference type="ARBA" id="ARBA00038101"/>
    </source>
</evidence>
<dbReference type="Proteomes" id="UP001470230">
    <property type="component" value="Unassembled WGS sequence"/>
</dbReference>
<comment type="similarity">
    <text evidence="1">Belongs to the sel-1 family.</text>
</comment>
<proteinExistence type="inferred from homology"/>
<dbReference type="PANTHER" id="PTHR11102">
    <property type="entry name" value="SEL-1-LIKE PROTEIN"/>
    <property type="match status" value="1"/>
</dbReference>
<protein>
    <recommendedName>
        <fullName evidence="4">Sel1 repeat family protein</fullName>
    </recommendedName>
</protein>
<organism evidence="2 3">
    <name type="scientific">Tritrichomonas musculus</name>
    <dbReference type="NCBI Taxonomy" id="1915356"/>
    <lineage>
        <taxon>Eukaryota</taxon>
        <taxon>Metamonada</taxon>
        <taxon>Parabasalia</taxon>
        <taxon>Tritrichomonadida</taxon>
        <taxon>Tritrichomonadidae</taxon>
        <taxon>Tritrichomonas</taxon>
    </lineage>
</organism>